<organism evidence="15 16">
    <name type="scientific">Hyphococcus luteus</name>
    <dbReference type="NCBI Taxonomy" id="2058213"/>
    <lineage>
        <taxon>Bacteria</taxon>
        <taxon>Pseudomonadati</taxon>
        <taxon>Pseudomonadota</taxon>
        <taxon>Alphaproteobacteria</taxon>
        <taxon>Parvularculales</taxon>
        <taxon>Parvularculaceae</taxon>
        <taxon>Hyphococcus</taxon>
    </lineage>
</organism>
<dbReference type="SUPFAM" id="SSF56281">
    <property type="entry name" value="Metallo-hydrolase/oxidoreductase"/>
    <property type="match status" value="1"/>
</dbReference>
<feature type="signal peptide" evidence="13">
    <location>
        <begin position="1"/>
        <end position="19"/>
    </location>
</feature>
<dbReference type="GO" id="GO:0046677">
    <property type="term" value="P:response to antibiotic"/>
    <property type="evidence" value="ECO:0007669"/>
    <property type="project" value="UniProtKB-KW"/>
</dbReference>
<dbReference type="RefSeq" id="WP_104829667.1">
    <property type="nucleotide sequence ID" value="NZ_PJCH01000005.1"/>
</dbReference>
<dbReference type="AlphaFoldDB" id="A0A2S7K7F6"/>
<name>A0A2S7K7F6_9PROT</name>
<dbReference type="EC" id="3.5.2.6" evidence="6"/>
<protein>
    <recommendedName>
        <fullName evidence="6">beta-lactamase</fullName>
        <ecNumber evidence="6">3.5.2.6</ecNumber>
    </recommendedName>
</protein>
<comment type="subcellular location">
    <subcellularLocation>
        <location evidence="3">Periplasm</location>
    </subcellularLocation>
</comment>
<dbReference type="InterPro" id="IPR058199">
    <property type="entry name" value="BlaB//VIM/IMP-1"/>
</dbReference>
<feature type="chain" id="PRO_5015509590" description="beta-lactamase" evidence="13">
    <location>
        <begin position="20"/>
        <end position="256"/>
    </location>
</feature>
<dbReference type="SMART" id="SM00849">
    <property type="entry name" value="Lactamase_B"/>
    <property type="match status" value="1"/>
</dbReference>
<accession>A0A2S7K7F6</accession>
<evidence type="ECO:0000256" key="13">
    <source>
        <dbReference type="SAM" id="SignalP"/>
    </source>
</evidence>
<dbReference type="GO" id="GO:0008270">
    <property type="term" value="F:zinc ion binding"/>
    <property type="evidence" value="ECO:0007669"/>
    <property type="project" value="InterPro"/>
</dbReference>
<keyword evidence="7" id="KW-0479">Metal-binding</keyword>
<gene>
    <name evidence="15" type="primary">bla</name>
    <name evidence="15" type="ORF">CW354_09015</name>
</gene>
<dbReference type="Proteomes" id="UP000239504">
    <property type="component" value="Unassembled WGS sequence"/>
</dbReference>
<evidence type="ECO:0000256" key="8">
    <source>
        <dbReference type="ARBA" id="ARBA00022729"/>
    </source>
</evidence>
<comment type="caution">
    <text evidence="15">The sequence shown here is derived from an EMBL/GenBank/DDBJ whole genome shotgun (WGS) entry which is preliminary data.</text>
</comment>
<dbReference type="InterPro" id="IPR050855">
    <property type="entry name" value="NDM-1-like"/>
</dbReference>
<comment type="similarity">
    <text evidence="4">Belongs to the metallo-beta-lactamase superfamily. Class-B beta-lactamase family.</text>
</comment>
<dbReference type="GO" id="GO:0042597">
    <property type="term" value="C:periplasmic space"/>
    <property type="evidence" value="ECO:0007669"/>
    <property type="project" value="UniProtKB-SubCell"/>
</dbReference>
<evidence type="ECO:0000256" key="3">
    <source>
        <dbReference type="ARBA" id="ARBA00004418"/>
    </source>
</evidence>
<dbReference type="NCBIfam" id="NF033088">
    <property type="entry name" value="bla_subclass_B1"/>
    <property type="match status" value="1"/>
</dbReference>
<dbReference type="EMBL" id="PJCH01000005">
    <property type="protein sequence ID" value="PQA88423.1"/>
    <property type="molecule type" value="Genomic_DNA"/>
</dbReference>
<keyword evidence="8 13" id="KW-0732">Signal</keyword>
<evidence type="ECO:0000256" key="4">
    <source>
        <dbReference type="ARBA" id="ARBA00005250"/>
    </source>
</evidence>
<keyword evidence="12" id="KW-0046">Antibiotic resistance</keyword>
<dbReference type="NCBIfam" id="NF012229">
    <property type="entry name" value="bla_class_B_core"/>
    <property type="match status" value="1"/>
</dbReference>
<dbReference type="InterPro" id="IPR001018">
    <property type="entry name" value="Beta-lactamase_class-B_CS"/>
</dbReference>
<reference evidence="15 16" key="1">
    <citation type="submission" date="2017-12" db="EMBL/GenBank/DDBJ databases">
        <authorList>
            <person name="Hurst M.R.H."/>
        </authorList>
    </citation>
    <scope>NUCLEOTIDE SEQUENCE [LARGE SCALE GENOMIC DNA]</scope>
    <source>
        <strain evidence="15 16">SY-3-19</strain>
    </source>
</reference>
<evidence type="ECO:0000313" key="15">
    <source>
        <dbReference type="EMBL" id="PQA88423.1"/>
    </source>
</evidence>
<evidence type="ECO:0000256" key="11">
    <source>
        <dbReference type="ARBA" id="ARBA00022833"/>
    </source>
</evidence>
<evidence type="ECO:0000256" key="6">
    <source>
        <dbReference type="ARBA" id="ARBA00012865"/>
    </source>
</evidence>
<keyword evidence="10" id="KW-0378">Hydrolase</keyword>
<feature type="domain" description="Metallo-beta-lactamase" evidence="14">
    <location>
        <begin position="57"/>
        <end position="233"/>
    </location>
</feature>
<evidence type="ECO:0000256" key="10">
    <source>
        <dbReference type="ARBA" id="ARBA00022801"/>
    </source>
</evidence>
<evidence type="ECO:0000256" key="5">
    <source>
        <dbReference type="ARBA" id="ARBA00011245"/>
    </source>
</evidence>
<dbReference type="InterPro" id="IPR001279">
    <property type="entry name" value="Metallo-B-lactamas"/>
</dbReference>
<dbReference type="InterPro" id="IPR036866">
    <property type="entry name" value="RibonucZ/Hydroxyglut_hydro"/>
</dbReference>
<sequence length="256" mass="27285">MWKVFLAAFLVFIAASARAAEEPAQGETHQAPVLEKIADDVWIHKSWRHVNGWGLVLSQGLVVKVDTGVVLIDTAWTDADTEDLLALIEAETGAMPAKAIVTHAHADKMGGMKALHAHGVETIAHKFSNEDAPARGLTPAQTSMHLLEKGKQLYFAGYSGTPLEVYYPGAGHTRDNIVVYYAPAKVLFGGCLIRPGEASDLGNTADGDVNHWAQAARNVAEAFPEAEIVIPSHGPMGGRELLDHTIDLAESAAAAP</sequence>
<proteinExistence type="inferred from homology"/>
<comment type="subunit">
    <text evidence="5">Monomer.</text>
</comment>
<evidence type="ECO:0000256" key="2">
    <source>
        <dbReference type="ARBA" id="ARBA00001947"/>
    </source>
</evidence>
<evidence type="ECO:0000256" key="9">
    <source>
        <dbReference type="ARBA" id="ARBA00022764"/>
    </source>
</evidence>
<evidence type="ECO:0000313" key="16">
    <source>
        <dbReference type="Proteomes" id="UP000239504"/>
    </source>
</evidence>
<dbReference type="PANTHER" id="PTHR42951:SF4">
    <property type="entry name" value="ACYL-COENZYME A THIOESTERASE MBLAC2"/>
    <property type="match status" value="1"/>
</dbReference>
<evidence type="ECO:0000256" key="7">
    <source>
        <dbReference type="ARBA" id="ARBA00022723"/>
    </source>
</evidence>
<comment type="catalytic activity">
    <reaction evidence="1">
        <text>a beta-lactam + H2O = a substituted beta-amino acid</text>
        <dbReference type="Rhea" id="RHEA:20401"/>
        <dbReference type="ChEBI" id="CHEBI:15377"/>
        <dbReference type="ChEBI" id="CHEBI:35627"/>
        <dbReference type="ChEBI" id="CHEBI:140347"/>
        <dbReference type="EC" id="3.5.2.6"/>
    </reaction>
</comment>
<keyword evidence="11" id="KW-0862">Zinc</keyword>
<dbReference type="Pfam" id="PF00753">
    <property type="entry name" value="Lactamase_B"/>
    <property type="match status" value="1"/>
</dbReference>
<evidence type="ECO:0000256" key="12">
    <source>
        <dbReference type="ARBA" id="ARBA00023251"/>
    </source>
</evidence>
<dbReference type="OrthoDB" id="420651at2"/>
<keyword evidence="16" id="KW-1185">Reference proteome</keyword>
<dbReference type="PANTHER" id="PTHR42951">
    <property type="entry name" value="METALLO-BETA-LACTAMASE DOMAIN-CONTAINING"/>
    <property type="match status" value="1"/>
</dbReference>
<dbReference type="Gene3D" id="3.60.15.10">
    <property type="entry name" value="Ribonuclease Z/Hydroxyacylglutathione hydrolase-like"/>
    <property type="match status" value="1"/>
</dbReference>
<dbReference type="PROSITE" id="PS00743">
    <property type="entry name" value="BETA_LACTAMASE_B_1"/>
    <property type="match status" value="1"/>
</dbReference>
<dbReference type="GO" id="GO:0017001">
    <property type="term" value="P:antibiotic catabolic process"/>
    <property type="evidence" value="ECO:0007669"/>
    <property type="project" value="InterPro"/>
</dbReference>
<evidence type="ECO:0000259" key="14">
    <source>
        <dbReference type="SMART" id="SM00849"/>
    </source>
</evidence>
<dbReference type="GO" id="GO:0008800">
    <property type="term" value="F:beta-lactamase activity"/>
    <property type="evidence" value="ECO:0007669"/>
    <property type="project" value="UniProtKB-EC"/>
</dbReference>
<keyword evidence="9" id="KW-0574">Periplasm</keyword>
<comment type="cofactor">
    <cofactor evidence="2">
        <name>Zn(2+)</name>
        <dbReference type="ChEBI" id="CHEBI:29105"/>
    </cofactor>
</comment>
<evidence type="ECO:0000256" key="1">
    <source>
        <dbReference type="ARBA" id="ARBA00001526"/>
    </source>
</evidence>